<feature type="region of interest" description="Disordered" evidence="4">
    <location>
        <begin position="52"/>
        <end position="188"/>
    </location>
</feature>
<proteinExistence type="predicted"/>
<feature type="region of interest" description="Disordered" evidence="4">
    <location>
        <begin position="1317"/>
        <end position="1429"/>
    </location>
</feature>
<feature type="region of interest" description="Disordered" evidence="4">
    <location>
        <begin position="748"/>
        <end position="791"/>
    </location>
</feature>
<evidence type="ECO:0000256" key="2">
    <source>
        <dbReference type="ARBA" id="ARBA00022801"/>
    </source>
</evidence>
<dbReference type="InterPro" id="IPR014001">
    <property type="entry name" value="Helicase_ATP-bd"/>
</dbReference>
<keyword evidence="1" id="KW-0547">Nucleotide-binding</keyword>
<feature type="compositionally biased region" description="Acidic residues" evidence="4">
    <location>
        <begin position="90"/>
        <end position="106"/>
    </location>
</feature>
<feature type="region of interest" description="Disordered" evidence="4">
    <location>
        <begin position="995"/>
        <end position="1014"/>
    </location>
</feature>
<dbReference type="Pfam" id="PF00176">
    <property type="entry name" value="SNF2-rel_dom"/>
    <property type="match status" value="1"/>
</dbReference>
<dbReference type="Proteomes" id="UP000297229">
    <property type="component" value="Unassembled WGS sequence"/>
</dbReference>
<dbReference type="PROSITE" id="PS51194">
    <property type="entry name" value="HELICASE_CTER"/>
    <property type="match status" value="1"/>
</dbReference>
<dbReference type="Gene3D" id="3.40.50.10810">
    <property type="entry name" value="Tandem AAA-ATPase domain"/>
    <property type="match status" value="2"/>
</dbReference>
<dbReference type="InterPro" id="IPR001650">
    <property type="entry name" value="Helicase_C-like"/>
</dbReference>
<dbReference type="SMART" id="SM00487">
    <property type="entry name" value="DEXDc"/>
    <property type="match status" value="1"/>
</dbReference>
<dbReference type="GO" id="GO:0005524">
    <property type="term" value="F:ATP binding"/>
    <property type="evidence" value="ECO:0007669"/>
    <property type="project" value="UniProtKB-KW"/>
</dbReference>
<keyword evidence="3" id="KW-0067">ATP-binding</keyword>
<dbReference type="InterPro" id="IPR049730">
    <property type="entry name" value="SNF2/RAD54-like_C"/>
</dbReference>
<feature type="compositionally biased region" description="Basic and acidic residues" evidence="4">
    <location>
        <begin position="1319"/>
        <end position="1329"/>
    </location>
</feature>
<evidence type="ECO:0000259" key="5">
    <source>
        <dbReference type="PROSITE" id="PS51194"/>
    </source>
</evidence>
<dbReference type="GO" id="GO:0006281">
    <property type="term" value="P:DNA repair"/>
    <property type="evidence" value="ECO:0007669"/>
    <property type="project" value="TreeGrafter"/>
</dbReference>
<dbReference type="STRING" id="278938.A0A4Z1J1A3"/>
<dbReference type="Gene3D" id="3.40.50.300">
    <property type="entry name" value="P-loop containing nucleotide triphosphate hydrolases"/>
    <property type="match status" value="1"/>
</dbReference>
<keyword evidence="7" id="KW-1185">Reference proteome</keyword>
<dbReference type="SMART" id="SM00490">
    <property type="entry name" value="HELICc"/>
    <property type="match status" value="1"/>
</dbReference>
<dbReference type="GO" id="GO:0008094">
    <property type="term" value="F:ATP-dependent activity, acting on DNA"/>
    <property type="evidence" value="ECO:0007669"/>
    <property type="project" value="TreeGrafter"/>
</dbReference>
<evidence type="ECO:0000313" key="7">
    <source>
        <dbReference type="Proteomes" id="UP000297229"/>
    </source>
</evidence>
<dbReference type="GO" id="GO:0005634">
    <property type="term" value="C:nucleus"/>
    <property type="evidence" value="ECO:0007669"/>
    <property type="project" value="TreeGrafter"/>
</dbReference>
<dbReference type="InterPro" id="IPR000330">
    <property type="entry name" value="SNF2_N"/>
</dbReference>
<dbReference type="InterPro" id="IPR050628">
    <property type="entry name" value="SNF2_RAD54_helicase_TF"/>
</dbReference>
<protein>
    <recommendedName>
        <fullName evidence="5">Helicase C-terminal domain-containing protein</fullName>
    </recommendedName>
</protein>
<reference evidence="6 7" key="1">
    <citation type="submission" date="2017-12" db="EMBL/GenBank/DDBJ databases">
        <title>Comparative genomics of Botrytis spp.</title>
        <authorList>
            <person name="Valero-Jimenez C.A."/>
            <person name="Tapia P."/>
            <person name="Veloso J."/>
            <person name="Silva-Moreno E."/>
            <person name="Staats M."/>
            <person name="Valdes J.H."/>
            <person name="Van Kan J.A.L."/>
        </authorList>
    </citation>
    <scope>NUCLEOTIDE SEQUENCE [LARGE SCALE GENOMIC DNA]</scope>
    <source>
        <strain evidence="6 7">Be9601</strain>
    </source>
</reference>
<feature type="compositionally biased region" description="Acidic residues" evidence="4">
    <location>
        <begin position="748"/>
        <end position="769"/>
    </location>
</feature>
<dbReference type="Pfam" id="PF00271">
    <property type="entry name" value="Helicase_C"/>
    <property type="match status" value="1"/>
</dbReference>
<evidence type="ECO:0000256" key="4">
    <source>
        <dbReference type="SAM" id="MobiDB-lite"/>
    </source>
</evidence>
<feature type="compositionally biased region" description="Low complexity" evidence="4">
    <location>
        <begin position="56"/>
        <end position="72"/>
    </location>
</feature>
<feature type="compositionally biased region" description="Acidic residues" evidence="4">
    <location>
        <begin position="1335"/>
        <end position="1351"/>
    </location>
</feature>
<gene>
    <name evidence="6" type="ORF">BELL_0891g00040</name>
</gene>
<evidence type="ECO:0000256" key="1">
    <source>
        <dbReference type="ARBA" id="ARBA00022741"/>
    </source>
</evidence>
<accession>A0A4Z1J1A3</accession>
<dbReference type="EMBL" id="PQXM01000889">
    <property type="protein sequence ID" value="TGO67455.1"/>
    <property type="molecule type" value="Genomic_DNA"/>
</dbReference>
<organism evidence="6 7">
    <name type="scientific">Botrytis elliptica</name>
    <dbReference type="NCBI Taxonomy" id="278938"/>
    <lineage>
        <taxon>Eukaryota</taxon>
        <taxon>Fungi</taxon>
        <taxon>Dikarya</taxon>
        <taxon>Ascomycota</taxon>
        <taxon>Pezizomycotina</taxon>
        <taxon>Leotiomycetes</taxon>
        <taxon>Helotiales</taxon>
        <taxon>Sclerotiniaceae</taxon>
        <taxon>Botrytis</taxon>
    </lineage>
</organism>
<feature type="compositionally biased region" description="Low complexity" evidence="4">
    <location>
        <begin position="126"/>
        <end position="139"/>
    </location>
</feature>
<keyword evidence="2" id="KW-0378">Hydrolase</keyword>
<feature type="compositionally biased region" description="Basic residues" evidence="4">
    <location>
        <begin position="73"/>
        <end position="83"/>
    </location>
</feature>
<name>A0A4Z1J1A3_9HELO</name>
<dbReference type="PANTHER" id="PTHR45626">
    <property type="entry name" value="TRANSCRIPTION TERMINATION FACTOR 2-RELATED"/>
    <property type="match status" value="1"/>
</dbReference>
<dbReference type="CDD" id="cd18793">
    <property type="entry name" value="SF2_C_SNF"/>
    <property type="match status" value="1"/>
</dbReference>
<evidence type="ECO:0000313" key="6">
    <source>
        <dbReference type="EMBL" id="TGO67455.1"/>
    </source>
</evidence>
<feature type="compositionally biased region" description="Basic and acidic residues" evidence="4">
    <location>
        <begin position="779"/>
        <end position="789"/>
    </location>
</feature>
<dbReference type="InterPro" id="IPR038718">
    <property type="entry name" value="SNF2-like_sf"/>
</dbReference>
<feature type="compositionally biased region" description="Polar residues" evidence="4">
    <location>
        <begin position="1410"/>
        <end position="1419"/>
    </location>
</feature>
<feature type="domain" description="Helicase C-terminal" evidence="5">
    <location>
        <begin position="1097"/>
        <end position="1263"/>
    </location>
</feature>
<dbReference type="SUPFAM" id="SSF52540">
    <property type="entry name" value="P-loop containing nucleoside triphosphate hydrolases"/>
    <property type="match status" value="2"/>
</dbReference>
<comment type="caution">
    <text evidence="6">The sequence shown here is derived from an EMBL/GenBank/DDBJ whole genome shotgun (WGS) entry which is preliminary data.</text>
</comment>
<dbReference type="InterPro" id="IPR027417">
    <property type="entry name" value="P-loop_NTPase"/>
</dbReference>
<sequence length="1429" mass="161838">MRFRSFLDRLKIKYHLRENVLKGPWTFGIEVSCDGKDYLRVKFVMEGTAGGLSINPIKPQGSPSQQSSQKPSKNGKRASRKKALSKELVDKDDDGENEDEELDELLDPATPEKDSIRHGPKGKGRSGSSSASADETGSGHAAASSRFTTPTASQSTTPTPSAAKKRGRPVTRLPSTPKKAINKAATLKERRHAYDNNPEGVSVIGSMTVIAKMCGYIGLNSTREAHELYHTPYFQTLLDNFTEKKDAGFGDLRQLPKSHAYRNVILWKHLRSLSDHEWACIQEDIWPTTEATKVNYPAFGYHCWIRALYWIIKSGHAGFQAVKQNDEYIRGITVENWNRALTFLRVWIEMPNKNVGTETDRKKPDFPAIIPEYLTAEGMSQLKVNQDELDENEPCEMKSCELFEAEMLRRDMEYSHSGASNKPITYEEFVSQVSMLRGPGTVAGNRPAITREQAEQFLLAMKDKCKVIHDGFRSMSEHGARVQSDVIKNAMETDNVAKSIERPAHIKEDSFYKSLEEVEAFWAKMKNVSTISVETPTFNEACKLRGMDPTTRTKEGLKFSYHHMQVADIAWMAIQEDSPIRGGIVANECGLGKTLEIYGLIHEQSLTAIKQHRESGPQVGVEKKKYKPTLVLVPSAVIGVHVKESDLFQSELQVYLYYGSESTVPYNRKDRLIQRNTSKGKNGLQAFLQNLDFNDPETTRVVILSTYTTFASRTESVRELDPEGAVVRELSEAEVNLWFKNLKKKEEDEGVEEAETDDQNFIDDADVAENPDVVEGSTTEEKEKSDSKAQVKLSHPDNSFEIFSQVENLFHRIFLDEGHAAKNSKTHIHQAVLMVNAYCHWMVSATPMMNKIDDLHGILNLLWRGEWALNSSYDEVASYEDDFDASTMLDRDSPSYNDVLRLRLWTLDPLVFKRICAKTFDGDRTRLVLRAILGKIQLRRTMLTEIEVEGEPTVKIRDQIPPLTTRVVELDPDEDFESWYDDFYQSNIDKLIGAKKQKKEKQGKRLEDGQGSKTAADEGAMNLKIHRNLCHGTFTPLLSILMEKLEKSSVEQVNEWFTFKNDKGASFFHRMTRHNYFDPLPMTRLPLAFYMAAMCPKIKWIGGYLAEHTLGEKKDRVLVIGDWPMPLWLMECYFSLLGFNVLSIRSEMSMNERQAAADKFNDPNHPCEVMFVGSRLGALGLNFQKGCHRVIIAEQSNQAGQDFQAAGRVGRLGQEHQQDIVQLYLHHSYDSRLLLRKIKKFEEQVAGEGLMDKTSPLSFDEQRENIIRDVFGLRLKVLSFEGKDYYAWDDIEQDEPTSSTGYVYKLSPIAEAKKLKRQGIKDDGNEDGKQLVLENSDDDDKDSIMGDDDTDGKDSAPEVETLGDKSNSPEIDSGSREMRVDVSGNDEVGDRAPSEDADVMRVDRQDDTGIPSTPQVEQTQPRKRKRGIH</sequence>
<evidence type="ECO:0000256" key="3">
    <source>
        <dbReference type="ARBA" id="ARBA00022840"/>
    </source>
</evidence>
<feature type="compositionally biased region" description="Low complexity" evidence="4">
    <location>
        <begin position="148"/>
        <end position="162"/>
    </location>
</feature>
<dbReference type="GO" id="GO:0016787">
    <property type="term" value="F:hydrolase activity"/>
    <property type="evidence" value="ECO:0007669"/>
    <property type="project" value="UniProtKB-KW"/>
</dbReference>
<feature type="compositionally biased region" description="Basic and acidic residues" evidence="4">
    <location>
        <begin position="1388"/>
        <end position="1407"/>
    </location>
</feature>